<proteinExistence type="predicted"/>
<reference evidence="2 3" key="1">
    <citation type="submission" date="2017-08" db="EMBL/GenBank/DDBJ databases">
        <title>Acidophilic green algal genome provides insights into adaptation to an acidic environment.</title>
        <authorList>
            <person name="Hirooka S."/>
            <person name="Hirose Y."/>
            <person name="Kanesaki Y."/>
            <person name="Higuchi S."/>
            <person name="Fujiwara T."/>
            <person name="Onuma R."/>
            <person name="Era A."/>
            <person name="Ohbayashi R."/>
            <person name="Uzuka A."/>
            <person name="Nozaki H."/>
            <person name="Yoshikawa H."/>
            <person name="Miyagishima S.Y."/>
        </authorList>
    </citation>
    <scope>NUCLEOTIDE SEQUENCE [LARGE SCALE GENOMIC DNA]</scope>
    <source>
        <strain evidence="2 3">NIES-2499</strain>
    </source>
</reference>
<dbReference type="EMBL" id="BEGY01000063">
    <property type="protein sequence ID" value="GAX81267.1"/>
    <property type="molecule type" value="Genomic_DNA"/>
</dbReference>
<evidence type="ECO:0000313" key="3">
    <source>
        <dbReference type="Proteomes" id="UP000232323"/>
    </source>
</evidence>
<feature type="compositionally biased region" description="Polar residues" evidence="1">
    <location>
        <begin position="58"/>
        <end position="75"/>
    </location>
</feature>
<dbReference type="Proteomes" id="UP000232323">
    <property type="component" value="Unassembled WGS sequence"/>
</dbReference>
<feature type="region of interest" description="Disordered" evidence="1">
    <location>
        <begin position="55"/>
        <end position="80"/>
    </location>
</feature>
<evidence type="ECO:0000313" key="2">
    <source>
        <dbReference type="EMBL" id="GAX81267.1"/>
    </source>
</evidence>
<accession>A0A250XDV6</accession>
<keyword evidence="3" id="KW-1185">Reference proteome</keyword>
<organism evidence="2 3">
    <name type="scientific">Chlamydomonas eustigma</name>
    <dbReference type="NCBI Taxonomy" id="1157962"/>
    <lineage>
        <taxon>Eukaryota</taxon>
        <taxon>Viridiplantae</taxon>
        <taxon>Chlorophyta</taxon>
        <taxon>core chlorophytes</taxon>
        <taxon>Chlorophyceae</taxon>
        <taxon>CS clade</taxon>
        <taxon>Chlamydomonadales</taxon>
        <taxon>Chlamydomonadaceae</taxon>
        <taxon>Chlamydomonas</taxon>
    </lineage>
</organism>
<feature type="compositionally biased region" description="Low complexity" evidence="1">
    <location>
        <begin position="19"/>
        <end position="33"/>
    </location>
</feature>
<evidence type="ECO:0000256" key="1">
    <source>
        <dbReference type="SAM" id="MobiDB-lite"/>
    </source>
</evidence>
<protein>
    <submittedName>
        <fullName evidence="2">Uncharacterized protein</fullName>
    </submittedName>
</protein>
<gene>
    <name evidence="2" type="ORF">CEUSTIGMA_g8699.t1</name>
</gene>
<sequence length="237" mass="25947">MLSKALKQASTAINKAPASTPSSISQSSPKGISFSCVHSPVESFVEEDVFQEDAATSDDISSSLHDSFTYSQGTSDNEESAMFKRRRAIKNEKKFPSSRSPTTLAIGEKSSRCTFAGQIEAADVQADQPAQDLRIVFTQITPSACPIQISFSWRGPKMSDESSFEEIASPKFQPPHELVAKSYADEGMEQGRSYRPSSVYCSSTKHKSFADKFKSVVFEQTGQVPQTTARGFLENNI</sequence>
<name>A0A250XDV6_9CHLO</name>
<feature type="region of interest" description="Disordered" evidence="1">
    <location>
        <begin position="1"/>
        <end position="33"/>
    </location>
</feature>
<comment type="caution">
    <text evidence="2">The sequence shown here is derived from an EMBL/GenBank/DDBJ whole genome shotgun (WGS) entry which is preliminary data.</text>
</comment>
<dbReference type="AlphaFoldDB" id="A0A250XDV6"/>